<evidence type="ECO:0000313" key="1">
    <source>
        <dbReference type="EMBL" id="QHI73589.1"/>
    </source>
</evidence>
<dbReference type="AlphaFoldDB" id="A0A6P1MFV1"/>
<proteinExistence type="predicted"/>
<reference evidence="1 2" key="1">
    <citation type="submission" date="2020-01" db="EMBL/GenBank/DDBJ databases">
        <title>Genomic analysis of Aminipila sp. CBA3637.</title>
        <authorList>
            <person name="Kim Y.B."/>
            <person name="Roh S.W."/>
        </authorList>
    </citation>
    <scope>NUCLEOTIDE SEQUENCE [LARGE SCALE GENOMIC DNA]</scope>
    <source>
        <strain evidence="1 2">CBA3637</strain>
    </source>
</reference>
<keyword evidence="2" id="KW-1185">Reference proteome</keyword>
<name>A0A6P1MFV1_9FIRM</name>
<dbReference type="KEGG" id="amic:Ami3637_15480"/>
<accession>A0A6P1MFV1</accession>
<gene>
    <name evidence="1" type="ORF">Ami3637_15480</name>
</gene>
<dbReference type="EMBL" id="CP047591">
    <property type="protein sequence ID" value="QHI73589.1"/>
    <property type="molecule type" value="Genomic_DNA"/>
</dbReference>
<evidence type="ECO:0000313" key="2">
    <source>
        <dbReference type="Proteomes" id="UP000463883"/>
    </source>
</evidence>
<protein>
    <submittedName>
        <fullName evidence="1">LPS biosynthesis protein</fullName>
    </submittedName>
</protein>
<dbReference type="Proteomes" id="UP000463883">
    <property type="component" value="Chromosome"/>
</dbReference>
<dbReference type="RefSeq" id="WP_162363354.1">
    <property type="nucleotide sequence ID" value="NZ_CP047591.1"/>
</dbReference>
<organism evidence="1 2">
    <name type="scientific">Aminipila terrae</name>
    <dbReference type="NCBI Taxonomy" id="2697030"/>
    <lineage>
        <taxon>Bacteria</taxon>
        <taxon>Bacillati</taxon>
        <taxon>Bacillota</taxon>
        <taxon>Clostridia</taxon>
        <taxon>Peptostreptococcales</taxon>
        <taxon>Anaerovoracaceae</taxon>
        <taxon>Aminipila</taxon>
    </lineage>
</organism>
<sequence length="101" mass="11823">MLIDGNLKEKEAMEAFHRGERNEGLKIQDEFIKDLHEAIKTQDHCSCQKPCKYHGKCLECVAIHRAHQEHLPNCFQLMVNRKIENLSELTEHTIVDELKNK</sequence>